<reference evidence="4" key="1">
    <citation type="submission" date="2016-11" db="UniProtKB">
        <authorList>
            <consortium name="WormBaseParasite"/>
        </authorList>
    </citation>
    <scope>IDENTIFICATION</scope>
</reference>
<proteinExistence type="predicted"/>
<feature type="compositionally biased region" description="Pro residues" evidence="1">
    <location>
        <begin position="195"/>
        <end position="208"/>
    </location>
</feature>
<dbReference type="Proteomes" id="UP000095283">
    <property type="component" value="Unplaced"/>
</dbReference>
<evidence type="ECO:0000256" key="1">
    <source>
        <dbReference type="SAM" id="MobiDB-lite"/>
    </source>
</evidence>
<dbReference type="PANTHER" id="PTHR14058">
    <property type="entry name" value="AMYLOID BETA A4 PRECURSOR PROTEIN-BINDING FAMILY B"/>
    <property type="match status" value="1"/>
</dbReference>
<dbReference type="CDD" id="cd00201">
    <property type="entry name" value="WW"/>
    <property type="match status" value="1"/>
</dbReference>
<dbReference type="GO" id="GO:0005737">
    <property type="term" value="C:cytoplasm"/>
    <property type="evidence" value="ECO:0007669"/>
    <property type="project" value="TreeGrafter"/>
</dbReference>
<accession>A0A1I7XKH9</accession>
<dbReference type="WBParaSite" id="Hba_18272">
    <property type="protein sequence ID" value="Hba_18272"/>
    <property type="gene ID" value="Hba_18272"/>
</dbReference>
<feature type="compositionally biased region" description="Polar residues" evidence="1">
    <location>
        <begin position="211"/>
        <end position="228"/>
    </location>
</feature>
<dbReference type="GO" id="GO:0005634">
    <property type="term" value="C:nucleus"/>
    <property type="evidence" value="ECO:0007669"/>
    <property type="project" value="TreeGrafter"/>
</dbReference>
<name>A0A1I7XKH9_HETBA</name>
<keyword evidence="3" id="KW-1185">Reference proteome</keyword>
<dbReference type="GO" id="GO:0001540">
    <property type="term" value="F:amyloid-beta binding"/>
    <property type="evidence" value="ECO:0007669"/>
    <property type="project" value="InterPro"/>
</dbReference>
<protein>
    <submittedName>
        <fullName evidence="4">WW domain-containing protein</fullName>
    </submittedName>
</protein>
<dbReference type="PROSITE" id="PS50020">
    <property type="entry name" value="WW_DOMAIN_2"/>
    <property type="match status" value="1"/>
</dbReference>
<dbReference type="SMART" id="SM00456">
    <property type="entry name" value="WW"/>
    <property type="match status" value="1"/>
</dbReference>
<dbReference type="InterPro" id="IPR039576">
    <property type="entry name" value="APBB1/2/3"/>
</dbReference>
<feature type="region of interest" description="Disordered" evidence="1">
    <location>
        <begin position="188"/>
        <end position="228"/>
    </location>
</feature>
<feature type="region of interest" description="Disordered" evidence="1">
    <location>
        <begin position="244"/>
        <end position="266"/>
    </location>
</feature>
<dbReference type="GO" id="GO:0006355">
    <property type="term" value="P:regulation of DNA-templated transcription"/>
    <property type="evidence" value="ECO:0007669"/>
    <property type="project" value="TreeGrafter"/>
</dbReference>
<dbReference type="Gene3D" id="2.20.70.10">
    <property type="match status" value="1"/>
</dbReference>
<dbReference type="SUPFAM" id="SSF51045">
    <property type="entry name" value="WW domain"/>
    <property type="match status" value="1"/>
</dbReference>
<dbReference type="AlphaFoldDB" id="A0A1I7XKH9"/>
<dbReference type="InterPro" id="IPR001202">
    <property type="entry name" value="WW_dom"/>
</dbReference>
<evidence type="ECO:0000313" key="4">
    <source>
        <dbReference type="WBParaSite" id="Hba_18272"/>
    </source>
</evidence>
<organism evidence="3 4">
    <name type="scientific">Heterorhabditis bacteriophora</name>
    <name type="common">Entomopathogenic nematode worm</name>
    <dbReference type="NCBI Taxonomy" id="37862"/>
    <lineage>
        <taxon>Eukaryota</taxon>
        <taxon>Metazoa</taxon>
        <taxon>Ecdysozoa</taxon>
        <taxon>Nematoda</taxon>
        <taxon>Chromadorea</taxon>
        <taxon>Rhabditida</taxon>
        <taxon>Rhabditina</taxon>
        <taxon>Rhabditomorpha</taxon>
        <taxon>Strongyloidea</taxon>
        <taxon>Heterorhabditidae</taxon>
        <taxon>Heterorhabditis</taxon>
    </lineage>
</organism>
<dbReference type="Gene3D" id="2.30.29.30">
    <property type="entry name" value="Pleckstrin-homology domain (PH domain)/Phosphotyrosine-binding domain (PTB)"/>
    <property type="match status" value="1"/>
</dbReference>
<evidence type="ECO:0000259" key="2">
    <source>
        <dbReference type="PROSITE" id="PS50020"/>
    </source>
</evidence>
<dbReference type="Pfam" id="PF00397">
    <property type="entry name" value="WW"/>
    <property type="match status" value="1"/>
</dbReference>
<feature type="domain" description="WW" evidence="2">
    <location>
        <begin position="162"/>
        <end position="195"/>
    </location>
</feature>
<dbReference type="InterPro" id="IPR036020">
    <property type="entry name" value="WW_dom_sf"/>
</dbReference>
<dbReference type="InterPro" id="IPR011993">
    <property type="entry name" value="PH-like_dom_sf"/>
</dbReference>
<sequence>MPIAGQYIAQDVDLSEYRSCDIKPLSLSRRLSQERKHNCEDRIEEYKGGEENYVKQYESASGRQHSNSSYSIAWDLGYQRQSYPEMLLFVALLFKNFYARHEVESPPRRLPPADYVIDEEEIVETIFTPESHDSGVAFENQYSRPLRHVQPLPVIERDDEVKPLPPGWEKHQDPSGFSYYWHVDSGTIQRDPPHNVTPPHSPLPPPAPMYSRTSLSRETQVDSPSTQVVQLPPIQPVIEEHAFKQTTTKRRLENSQENNSEEEYGHGKPIRFAVRSLGWIEIAEEELTAERSSRAVNKAIVDLSTGRNDVLDNVSKWGDVSSIIGYLVY</sequence>
<evidence type="ECO:0000313" key="3">
    <source>
        <dbReference type="Proteomes" id="UP000095283"/>
    </source>
</evidence>
<dbReference type="PANTHER" id="PTHR14058:SF8">
    <property type="entry name" value="PROTEIN FE65 HOMOLOG"/>
    <property type="match status" value="1"/>
</dbReference>